<reference evidence="2" key="1">
    <citation type="journal article" date="2019" name="Int. J. Syst. Evol. Microbiol.">
        <title>The Global Catalogue of Microorganisms (GCM) 10K type strain sequencing project: providing services to taxonomists for standard genome sequencing and annotation.</title>
        <authorList>
            <consortium name="The Broad Institute Genomics Platform"/>
            <consortium name="The Broad Institute Genome Sequencing Center for Infectious Disease"/>
            <person name="Wu L."/>
            <person name="Ma J."/>
        </authorList>
    </citation>
    <scope>NUCLEOTIDE SEQUENCE [LARGE SCALE GENOMIC DNA]</scope>
    <source>
        <strain evidence="2">CGMCC 1.15342</strain>
    </source>
</reference>
<dbReference type="RefSeq" id="WP_188753640.1">
    <property type="nucleotide sequence ID" value="NZ_BMIK01000026.1"/>
</dbReference>
<evidence type="ECO:0000313" key="1">
    <source>
        <dbReference type="EMBL" id="GGC47095.1"/>
    </source>
</evidence>
<organism evidence="1 2">
    <name type="scientific">Parapedobacter defluvii</name>
    <dbReference type="NCBI Taxonomy" id="2045106"/>
    <lineage>
        <taxon>Bacteria</taxon>
        <taxon>Pseudomonadati</taxon>
        <taxon>Bacteroidota</taxon>
        <taxon>Sphingobacteriia</taxon>
        <taxon>Sphingobacteriales</taxon>
        <taxon>Sphingobacteriaceae</taxon>
        <taxon>Parapedobacter</taxon>
    </lineage>
</organism>
<name>A0ABQ1MU56_9SPHI</name>
<proteinExistence type="predicted"/>
<dbReference type="EMBL" id="BMIK01000026">
    <property type="protein sequence ID" value="GGC47095.1"/>
    <property type="molecule type" value="Genomic_DNA"/>
</dbReference>
<evidence type="ECO:0000313" key="2">
    <source>
        <dbReference type="Proteomes" id="UP000597338"/>
    </source>
</evidence>
<comment type="caution">
    <text evidence="1">The sequence shown here is derived from an EMBL/GenBank/DDBJ whole genome shotgun (WGS) entry which is preliminary data.</text>
</comment>
<gene>
    <name evidence="1" type="ORF">GCM10011386_44060</name>
</gene>
<keyword evidence="2" id="KW-1185">Reference proteome</keyword>
<sequence length="63" mass="7201">MFDTSLKRKWDNKAVLDYAVSEAVKEAAYNTAVDIARDLKRGGFSVEQIAKYTKLSIKEIEKF</sequence>
<protein>
    <submittedName>
        <fullName evidence="1">Uncharacterized protein</fullName>
    </submittedName>
</protein>
<dbReference type="Proteomes" id="UP000597338">
    <property type="component" value="Unassembled WGS sequence"/>
</dbReference>
<accession>A0ABQ1MU56</accession>